<dbReference type="Proteomes" id="UP000078503">
    <property type="component" value="Unassembled WGS sequence"/>
</dbReference>
<reference evidence="3 4" key="1">
    <citation type="submission" date="2016-03" db="EMBL/GenBank/DDBJ databases">
        <title>Photobacterium proteolyticum sp. nov. a protease producing bacterium isolated from ocean sediments of Laizhou Bay.</title>
        <authorList>
            <person name="Li Y."/>
        </authorList>
    </citation>
    <scope>NUCLEOTIDE SEQUENCE [LARGE SCALE GENOMIC DNA]</scope>
    <source>
        <strain evidence="3 4">R-40508</strain>
    </source>
</reference>
<dbReference type="SMART" id="SM00240">
    <property type="entry name" value="FHA"/>
    <property type="match status" value="1"/>
</dbReference>
<dbReference type="InterPro" id="IPR008984">
    <property type="entry name" value="SMAD_FHA_dom_sf"/>
</dbReference>
<dbReference type="SUPFAM" id="SSF49879">
    <property type="entry name" value="SMAD/FHA domain"/>
    <property type="match status" value="1"/>
</dbReference>
<dbReference type="NCBIfam" id="TIGR03354">
    <property type="entry name" value="VI_FHA"/>
    <property type="match status" value="1"/>
</dbReference>
<dbReference type="AlphaFoldDB" id="A0A178K2U7"/>
<proteinExistence type="predicted"/>
<feature type="region of interest" description="Disordered" evidence="1">
    <location>
        <begin position="115"/>
        <end position="142"/>
    </location>
</feature>
<feature type="domain" description="FHA" evidence="2">
    <location>
        <begin position="36"/>
        <end position="86"/>
    </location>
</feature>
<comment type="caution">
    <text evidence="3">The sequence shown here is derived from an EMBL/GenBank/DDBJ whole genome shotgun (WGS) entry which is preliminary data.</text>
</comment>
<evidence type="ECO:0000313" key="3">
    <source>
        <dbReference type="EMBL" id="OAN11053.1"/>
    </source>
</evidence>
<accession>A0A178K2U7</accession>
<feature type="region of interest" description="Disordered" evidence="1">
    <location>
        <begin position="224"/>
        <end position="277"/>
    </location>
</feature>
<evidence type="ECO:0000256" key="1">
    <source>
        <dbReference type="SAM" id="MobiDB-lite"/>
    </source>
</evidence>
<dbReference type="Gene3D" id="2.60.200.20">
    <property type="match status" value="1"/>
</dbReference>
<dbReference type="Pfam" id="PF20232">
    <property type="entry name" value="T6SS_FHA_C"/>
    <property type="match status" value="1"/>
</dbReference>
<dbReference type="EMBL" id="LVHF01000033">
    <property type="protein sequence ID" value="OAN11053.1"/>
    <property type="molecule type" value="Genomic_DNA"/>
</dbReference>
<dbReference type="InterPro" id="IPR046883">
    <property type="entry name" value="T6SS_FHA_C"/>
</dbReference>
<dbReference type="InterPro" id="IPR000253">
    <property type="entry name" value="FHA_dom"/>
</dbReference>
<feature type="compositionally biased region" description="Basic residues" evidence="1">
    <location>
        <begin position="309"/>
        <end position="327"/>
    </location>
</feature>
<dbReference type="CDD" id="cd00060">
    <property type="entry name" value="FHA"/>
    <property type="match status" value="1"/>
</dbReference>
<dbReference type="PROSITE" id="PS50006">
    <property type="entry name" value="FHA_DOMAIN"/>
    <property type="match status" value="1"/>
</dbReference>
<keyword evidence="4" id="KW-1185">Reference proteome</keyword>
<dbReference type="InterPro" id="IPR017735">
    <property type="entry name" value="T6SS_FHA"/>
</dbReference>
<dbReference type="Pfam" id="PF00498">
    <property type="entry name" value="FHA"/>
    <property type="match status" value="1"/>
</dbReference>
<feature type="region of interest" description="Disordered" evidence="1">
    <location>
        <begin position="292"/>
        <end position="333"/>
    </location>
</feature>
<evidence type="ECO:0000259" key="2">
    <source>
        <dbReference type="PROSITE" id="PS50006"/>
    </source>
</evidence>
<sequence>MGYIMDFQLSIISYHRYTSQIEVIKPLFSANNNAPLYIGRAEQCDWCLPDPERVISGQHAVIEKHQGKVIIKDLSTNGLFINRAVEPLGKNNHHYLSIGDVISLGDYEIEVQANTESKNTSQDNKLNNSEQNFNLEPSSKSVPLSDVNNEVFIGNIDDSFTSPQNESLDLMQFNETIPEDWSALFENPEESKQTLNSDIDENVELSSNEDTVFSSLDLSAPNAFESSATSSVESELDDEPESVSTELMAETSAAEEAAQKEVSLMESEPVSVPEHTAPSVEMREAVVDTSVLTPVIEKPQPTAASKPKSQVKAKSQPKAKPRPKKTKVTPEPVAKRVKPNVASSLPWEQDQTELLNAFIQGMNAHSQNHQIHPEMSEKWWFEMGESVYLLLTGLMTTLQKRADFKQSNRLMHTSFKRQENNPLKFSANFEDAIHNLYHRKSPSFLSAQRAIQEAFSDIDQHEKAMIYGTKGAVRGVMSALEPARIASVEAPEGVLSNWFGSKQKANNWQRYETLFYELESDLRQEQPFYLDDFVKHYEASLKGVGEK</sequence>
<dbReference type="STRING" id="858640.A3K86_18955"/>
<evidence type="ECO:0000313" key="4">
    <source>
        <dbReference type="Proteomes" id="UP000078503"/>
    </source>
</evidence>
<feature type="compositionally biased region" description="Polar residues" evidence="1">
    <location>
        <begin position="224"/>
        <end position="233"/>
    </location>
</feature>
<name>A0A178K2U7_9GAMM</name>
<gene>
    <name evidence="3" type="ORF">A3K86_18955</name>
</gene>
<protein>
    <recommendedName>
        <fullName evidence="2">FHA domain-containing protein</fullName>
    </recommendedName>
</protein>
<organism evidence="3 4">
    <name type="scientific">Photobacterium jeanii</name>
    <dbReference type="NCBI Taxonomy" id="858640"/>
    <lineage>
        <taxon>Bacteria</taxon>
        <taxon>Pseudomonadati</taxon>
        <taxon>Pseudomonadota</taxon>
        <taxon>Gammaproteobacteria</taxon>
        <taxon>Vibrionales</taxon>
        <taxon>Vibrionaceae</taxon>
        <taxon>Photobacterium</taxon>
    </lineage>
</organism>